<dbReference type="Proteomes" id="UP000054558">
    <property type="component" value="Unassembled WGS sequence"/>
</dbReference>
<sequence length="578" mass="61195">MASCDAPHAPGIYLNFARMADGAPHEMARSPSNAEIDTSAPFQNVKAARSMFENPGEKGKIPMPSAARSGSNKSGDWLTKQQGFVSPRSRGNSFEKPRAATVGSPDTATSEFRSYLSPSASLKGEKLEADLKVAQVQLEDAQKRAAALLESGVEGEAKRVVLEKALAEAQEALQQLEQKLAQEQASHKQAVESAEAELKKLQTALAKSEADHRDKINQVEAALTAMQTTNDAHSATQDQLAATNADLAAARTELATAKARAEEALTQTKKHEEASRASEAALAVAEKKAADALASAHVARQAEEQVKKEVAAALSEVELAKKANATLESRLDAASKELELAKHAEELARRRAAEEQAAREKEKVESTTAPVLETKSSMSAAYEDELSRFQGRLAEAEELADKRVAAVTAQLDAAKRADEETKAKVEALSAEIAAAKSAESSTKQKLEAVLVEAEQAKKALQAESDKAHDAGVTGAIAHAKGEEALQKLAAVQKERDGLKAELIELKRRSVAAPTTSSAQNGGQPAQKGSQSSGDRSGQVTVASEISEEVAHSSKPSAKPDLQQEAPDKKSQPACCIVM</sequence>
<dbReference type="EMBL" id="DF237204">
    <property type="protein sequence ID" value="GAQ85799.1"/>
    <property type="molecule type" value="Genomic_DNA"/>
</dbReference>
<feature type="region of interest" description="Disordered" evidence="2">
    <location>
        <begin position="509"/>
        <end position="578"/>
    </location>
</feature>
<dbReference type="PANTHER" id="PTHR32054">
    <property type="entry name" value="HEAVY CHAIN, PUTATIVE, EXPRESSED-RELATED-RELATED"/>
    <property type="match status" value="1"/>
</dbReference>
<reference evidence="3 4" key="1">
    <citation type="journal article" date="2014" name="Nat. Commun.">
        <title>Klebsormidium flaccidum genome reveals primary factors for plant terrestrial adaptation.</title>
        <authorList>
            <person name="Hori K."/>
            <person name="Maruyama F."/>
            <person name="Fujisawa T."/>
            <person name="Togashi T."/>
            <person name="Yamamoto N."/>
            <person name="Seo M."/>
            <person name="Sato S."/>
            <person name="Yamada T."/>
            <person name="Mori H."/>
            <person name="Tajima N."/>
            <person name="Moriyama T."/>
            <person name="Ikeuchi M."/>
            <person name="Watanabe M."/>
            <person name="Wada H."/>
            <person name="Kobayashi K."/>
            <person name="Saito M."/>
            <person name="Masuda T."/>
            <person name="Sasaki-Sekimoto Y."/>
            <person name="Mashiguchi K."/>
            <person name="Awai K."/>
            <person name="Shimojima M."/>
            <person name="Masuda S."/>
            <person name="Iwai M."/>
            <person name="Nobusawa T."/>
            <person name="Narise T."/>
            <person name="Kondo S."/>
            <person name="Saito H."/>
            <person name="Sato R."/>
            <person name="Murakawa M."/>
            <person name="Ihara Y."/>
            <person name="Oshima-Yamada Y."/>
            <person name="Ohtaka K."/>
            <person name="Satoh M."/>
            <person name="Sonobe K."/>
            <person name="Ishii M."/>
            <person name="Ohtani R."/>
            <person name="Kanamori-Sato M."/>
            <person name="Honoki R."/>
            <person name="Miyazaki D."/>
            <person name="Mochizuki H."/>
            <person name="Umetsu J."/>
            <person name="Higashi K."/>
            <person name="Shibata D."/>
            <person name="Kamiya Y."/>
            <person name="Sato N."/>
            <person name="Nakamura Y."/>
            <person name="Tabata S."/>
            <person name="Ida S."/>
            <person name="Kurokawa K."/>
            <person name="Ohta H."/>
        </authorList>
    </citation>
    <scope>NUCLEOTIDE SEQUENCE [LARGE SCALE GENOMIC DNA]</scope>
    <source>
        <strain evidence="3 4">NIES-2285</strain>
    </source>
</reference>
<comment type="similarity">
    <text evidence="1">Belongs to the WEB family.</text>
</comment>
<feature type="compositionally biased region" description="Polar residues" evidence="2">
    <location>
        <begin position="366"/>
        <end position="376"/>
    </location>
</feature>
<evidence type="ECO:0000313" key="4">
    <source>
        <dbReference type="Proteomes" id="UP000054558"/>
    </source>
</evidence>
<feature type="compositionally biased region" description="Polar residues" evidence="2">
    <location>
        <begin position="512"/>
        <end position="543"/>
    </location>
</feature>
<gene>
    <name evidence="3" type="ORF">KFL_002550060</name>
</gene>
<organism evidence="3 4">
    <name type="scientific">Klebsormidium nitens</name>
    <name type="common">Green alga</name>
    <name type="synonym">Ulothrix nitens</name>
    <dbReference type="NCBI Taxonomy" id="105231"/>
    <lineage>
        <taxon>Eukaryota</taxon>
        <taxon>Viridiplantae</taxon>
        <taxon>Streptophyta</taxon>
        <taxon>Klebsormidiophyceae</taxon>
        <taxon>Klebsormidiales</taxon>
        <taxon>Klebsormidiaceae</taxon>
        <taxon>Klebsormidium</taxon>
    </lineage>
</organism>
<protein>
    <submittedName>
        <fullName evidence="3">Uncharacterized protein</fullName>
    </submittedName>
</protein>
<dbReference type="STRING" id="105231.A0A1Y1I8R5"/>
<dbReference type="PANTHER" id="PTHR32054:SF31">
    <property type="entry name" value="PROTEIN WEAK CHLOROPLAST MOVEMENT UNDER BLUE LIGHT 1"/>
    <property type="match status" value="1"/>
</dbReference>
<dbReference type="OMA" id="AHRTNAD"/>
<feature type="compositionally biased region" description="Basic and acidic residues" evidence="2">
    <location>
        <begin position="350"/>
        <end position="365"/>
    </location>
</feature>
<feature type="compositionally biased region" description="Basic and acidic residues" evidence="2">
    <location>
        <begin position="260"/>
        <end position="276"/>
    </location>
</feature>
<keyword evidence="4" id="KW-1185">Reference proteome</keyword>
<evidence type="ECO:0000256" key="1">
    <source>
        <dbReference type="ARBA" id="ARBA00005485"/>
    </source>
</evidence>
<feature type="compositionally biased region" description="Polar residues" evidence="2">
    <location>
        <begin position="68"/>
        <end position="92"/>
    </location>
</feature>
<feature type="region of interest" description="Disordered" evidence="2">
    <location>
        <begin position="260"/>
        <end position="282"/>
    </location>
</feature>
<evidence type="ECO:0000256" key="2">
    <source>
        <dbReference type="SAM" id="MobiDB-lite"/>
    </source>
</evidence>
<evidence type="ECO:0000313" key="3">
    <source>
        <dbReference type="EMBL" id="GAQ85799.1"/>
    </source>
</evidence>
<proteinExistence type="inferred from homology"/>
<dbReference type="AlphaFoldDB" id="A0A1Y1I8R5"/>
<accession>A0A1Y1I8R5</accession>
<feature type="region of interest" description="Disordered" evidence="2">
    <location>
        <begin position="350"/>
        <end position="376"/>
    </location>
</feature>
<feature type="region of interest" description="Disordered" evidence="2">
    <location>
        <begin position="47"/>
        <end position="112"/>
    </location>
</feature>
<name>A0A1Y1I8R5_KLENI</name>